<evidence type="ECO:0000256" key="1">
    <source>
        <dbReference type="SAM" id="Phobius"/>
    </source>
</evidence>
<keyword evidence="1" id="KW-1133">Transmembrane helix</keyword>
<dbReference type="AlphaFoldDB" id="A0A6A5WA61"/>
<protein>
    <submittedName>
        <fullName evidence="2">Uncharacterized protein</fullName>
    </submittedName>
</protein>
<feature type="transmembrane region" description="Helical" evidence="1">
    <location>
        <begin position="140"/>
        <end position="173"/>
    </location>
</feature>
<gene>
    <name evidence="2" type="ORF">P154DRAFT_524563</name>
</gene>
<reference evidence="2" key="1">
    <citation type="journal article" date="2020" name="Stud. Mycol.">
        <title>101 Dothideomycetes genomes: a test case for predicting lifestyles and emergence of pathogens.</title>
        <authorList>
            <person name="Haridas S."/>
            <person name="Albert R."/>
            <person name="Binder M."/>
            <person name="Bloem J."/>
            <person name="Labutti K."/>
            <person name="Salamov A."/>
            <person name="Andreopoulos B."/>
            <person name="Baker S."/>
            <person name="Barry K."/>
            <person name="Bills G."/>
            <person name="Bluhm B."/>
            <person name="Cannon C."/>
            <person name="Castanera R."/>
            <person name="Culley D."/>
            <person name="Daum C."/>
            <person name="Ezra D."/>
            <person name="Gonzalez J."/>
            <person name="Henrissat B."/>
            <person name="Kuo A."/>
            <person name="Liang C."/>
            <person name="Lipzen A."/>
            <person name="Lutzoni F."/>
            <person name="Magnuson J."/>
            <person name="Mondo S."/>
            <person name="Nolan M."/>
            <person name="Ohm R."/>
            <person name="Pangilinan J."/>
            <person name="Park H.-J."/>
            <person name="Ramirez L."/>
            <person name="Alfaro M."/>
            <person name="Sun H."/>
            <person name="Tritt A."/>
            <person name="Yoshinaga Y."/>
            <person name="Zwiers L.-H."/>
            <person name="Turgeon B."/>
            <person name="Goodwin S."/>
            <person name="Spatafora J."/>
            <person name="Crous P."/>
            <person name="Grigoriev I."/>
        </authorList>
    </citation>
    <scope>NUCLEOTIDE SEQUENCE</scope>
    <source>
        <strain evidence="2">CBS 123094</strain>
    </source>
</reference>
<feature type="transmembrane region" description="Helical" evidence="1">
    <location>
        <begin position="180"/>
        <end position="197"/>
    </location>
</feature>
<name>A0A6A5WA61_9PLEO</name>
<keyword evidence="1" id="KW-0812">Transmembrane</keyword>
<dbReference type="Proteomes" id="UP000799779">
    <property type="component" value="Unassembled WGS sequence"/>
</dbReference>
<evidence type="ECO:0000313" key="3">
    <source>
        <dbReference type="Proteomes" id="UP000799779"/>
    </source>
</evidence>
<sequence>MIFSFLFELARFAVDLWLWKRECARKPDKPPRYFSWINLCERIISGFGIPILTAYIVFPHSFEASVLAILSIFVLKPQAAPIIAIPAKKMIGTGYGAQLLFVDSLIALSGIFIVLFAGFNVVPNFNFTGPEAQKLMSLGLYITVLPMLVIYGIYNISQVFFVFFMALGLLIYWCTRYSRILKWALSVLLFWWGLIIVREKS</sequence>
<dbReference type="OrthoDB" id="5238577at2759"/>
<proteinExistence type="predicted"/>
<keyword evidence="3" id="KW-1185">Reference proteome</keyword>
<evidence type="ECO:0000313" key="2">
    <source>
        <dbReference type="EMBL" id="KAF1997679.1"/>
    </source>
</evidence>
<keyword evidence="1" id="KW-0472">Membrane</keyword>
<organism evidence="2 3">
    <name type="scientific">Amniculicola lignicola CBS 123094</name>
    <dbReference type="NCBI Taxonomy" id="1392246"/>
    <lineage>
        <taxon>Eukaryota</taxon>
        <taxon>Fungi</taxon>
        <taxon>Dikarya</taxon>
        <taxon>Ascomycota</taxon>
        <taxon>Pezizomycotina</taxon>
        <taxon>Dothideomycetes</taxon>
        <taxon>Pleosporomycetidae</taxon>
        <taxon>Pleosporales</taxon>
        <taxon>Amniculicolaceae</taxon>
        <taxon>Amniculicola</taxon>
    </lineage>
</organism>
<dbReference type="EMBL" id="ML977610">
    <property type="protein sequence ID" value="KAF1997679.1"/>
    <property type="molecule type" value="Genomic_DNA"/>
</dbReference>
<accession>A0A6A5WA61</accession>
<feature type="transmembrane region" description="Helical" evidence="1">
    <location>
        <begin position="99"/>
        <end position="120"/>
    </location>
</feature>